<accession>A0ABQ7SLR9</accession>
<dbReference type="InterPro" id="IPR052845">
    <property type="entry name" value="Axonemal_dynein_LC_domain"/>
</dbReference>
<name>A0ABQ7SLR9_PHRPL</name>
<feature type="region of interest" description="Disordered" evidence="3">
    <location>
        <begin position="962"/>
        <end position="1013"/>
    </location>
</feature>
<proteinExistence type="predicted"/>
<dbReference type="Pfam" id="PF10211">
    <property type="entry name" value="Ax_dynein_light"/>
    <property type="match status" value="1"/>
</dbReference>
<dbReference type="PANTHER" id="PTHR23052:SF1">
    <property type="entry name" value="AXONEMAL DYNEIN LIGHT CHAIN DOMAIN-CONTAINING PROTEIN 1"/>
    <property type="match status" value="1"/>
</dbReference>
<feature type="compositionally biased region" description="Basic residues" evidence="3">
    <location>
        <begin position="1004"/>
        <end position="1013"/>
    </location>
</feature>
<feature type="compositionally biased region" description="Basic and acidic residues" evidence="3">
    <location>
        <begin position="962"/>
        <end position="974"/>
    </location>
</feature>
<evidence type="ECO:0000313" key="5">
    <source>
        <dbReference type="Proteomes" id="UP000826234"/>
    </source>
</evidence>
<dbReference type="PANTHER" id="PTHR23052">
    <property type="entry name" value="AXONEMAL DYNEIN LIGHT CHAIN DOMAIN-CONTAINING PROTEIN 1"/>
    <property type="match status" value="1"/>
</dbReference>
<feature type="region of interest" description="Disordered" evidence="3">
    <location>
        <begin position="817"/>
        <end position="870"/>
    </location>
</feature>
<evidence type="ECO:0000313" key="4">
    <source>
        <dbReference type="EMBL" id="KAH0618261.1"/>
    </source>
</evidence>
<keyword evidence="5" id="KW-1185">Reference proteome</keyword>
<dbReference type="InterPro" id="IPR019347">
    <property type="entry name" value="Axonemal_dynein_light_chain"/>
</dbReference>
<feature type="region of interest" description="Disordered" evidence="3">
    <location>
        <begin position="1"/>
        <end position="30"/>
    </location>
</feature>
<feature type="coiled-coil region" evidence="2">
    <location>
        <begin position="355"/>
        <end position="386"/>
    </location>
</feature>
<feature type="compositionally biased region" description="Basic and acidic residues" evidence="3">
    <location>
        <begin position="827"/>
        <end position="855"/>
    </location>
</feature>
<reference evidence="4 5" key="1">
    <citation type="journal article" date="2022" name="Gigascience">
        <title>A chromosome-level genome assembly and annotation of the desert horned lizard, Phrynosoma platyrhinos, provides insight into chromosomal rearrangements among reptiles.</title>
        <authorList>
            <person name="Koochekian N."/>
            <person name="Ascanio A."/>
            <person name="Farleigh K."/>
            <person name="Card D.C."/>
            <person name="Schield D.R."/>
            <person name="Castoe T.A."/>
            <person name="Jezkova T."/>
        </authorList>
    </citation>
    <scope>NUCLEOTIDE SEQUENCE [LARGE SCALE GENOMIC DNA]</scope>
    <source>
        <strain evidence="4">NK-2021</strain>
    </source>
</reference>
<protein>
    <recommendedName>
        <fullName evidence="6">Axonemal dynein light chain domain containing 1</fullName>
    </recommendedName>
</protein>
<evidence type="ECO:0000256" key="2">
    <source>
        <dbReference type="SAM" id="Coils"/>
    </source>
</evidence>
<gene>
    <name evidence="4" type="ORF">JD844_017292</name>
</gene>
<feature type="compositionally biased region" description="Polar residues" evidence="3">
    <location>
        <begin position="860"/>
        <end position="870"/>
    </location>
</feature>
<sequence>MPISKEQTPVPPSLPKQEDRKTNESSTTVLVSKDNTKPLELKGRRYVVNHSKLLPTSLPRDFIPEEIFVALTSAANPVPCPSFLRPPKKTKSMKDFQGCIRTADGVWQHPIRRNKFRYLIQHPICLTGAGRDVSFLYDIVEKEAKNPPPTPEAKPLKRDDRTIKPLPNVADTLVPEEFHIVKNRGVLGLEYYDEKPSGRLEVLQLMKVMDTMLEKAGTDNKDVGVTGLSQMHNILEVLKVEQNIYNIVFHEIIRQVSVECAERGELLSKLRQRYVELLERIPRQMKNLYKEMMAQRVMDKHITDELFNFKEAIGQLTRELNTIREHDHRATFEAEKAYEELAKAICDSEINVNLLDEYRQLYELQRARLEAQIQQLTQEKELWSNATYDLALKVIEKNKLILARRMYASEKAWLKAMRHCIILMESQDATDLTTLQQLTQEFRELLSQIGIEVQQTEETSRERARSIQNGLNGWLNYFNNHILGKVNYTLAKGASLLDQILVDLKVWEKVKVRQEPLRTAAKLQKQWVDLGLAVLGRHKDLHDKMPSDLKLLEEINKKSSTLCEQYRRRIGAENGSARILTSLVHGLEDWTFKLLAGKQKCGFHEADWIKFFHNVSEWLAQIEDLLKFIGTSDTPEERKFRTFKATPVPPEELFRKIQQWILTTTNGSEKEIIQLTQELTDLHNILSKWMVSLLNHMVPEFTSYNTLPLTEAEITRQAEQKMLNIFNLEIEATSLAANCCKEMVASITRKKRAAFEPDADQELQQLEKIKTECLDWIETCNLLLSGMKTSPTTLISQEELINLFGLEAVQLKRQLPPRPKSYLESSSHVEREQTPKEDKKDKEAGSRKEMEKPEALESEGTPSVPSTSIADQAESAEITHPVRYIGDDANVYTRSLNVEEVTVSGLYASQWTNEFSKKEFEMLASLEILEERLLEAEKRAQQAEEKSEVLHEELEEALTKIHDLEGEEQNLKGEEEPEPELEVPSKRKSDKSLLPGSTKTSTPRVKKSTKPKR</sequence>
<evidence type="ECO:0008006" key="6">
    <source>
        <dbReference type="Google" id="ProtNLM"/>
    </source>
</evidence>
<evidence type="ECO:0000256" key="3">
    <source>
        <dbReference type="SAM" id="MobiDB-lite"/>
    </source>
</evidence>
<organism evidence="4 5">
    <name type="scientific">Phrynosoma platyrhinos</name>
    <name type="common">Desert horned lizard</name>
    <dbReference type="NCBI Taxonomy" id="52577"/>
    <lineage>
        <taxon>Eukaryota</taxon>
        <taxon>Metazoa</taxon>
        <taxon>Chordata</taxon>
        <taxon>Craniata</taxon>
        <taxon>Vertebrata</taxon>
        <taxon>Euteleostomi</taxon>
        <taxon>Lepidosauria</taxon>
        <taxon>Squamata</taxon>
        <taxon>Bifurcata</taxon>
        <taxon>Unidentata</taxon>
        <taxon>Episquamata</taxon>
        <taxon>Toxicofera</taxon>
        <taxon>Iguania</taxon>
        <taxon>Phrynosomatidae</taxon>
        <taxon>Phrynosomatinae</taxon>
        <taxon>Phrynosoma</taxon>
    </lineage>
</organism>
<comment type="caution">
    <text evidence="4">The sequence shown here is derived from an EMBL/GenBank/DDBJ whole genome shotgun (WGS) entry which is preliminary data.</text>
</comment>
<keyword evidence="1 2" id="KW-0175">Coiled coil</keyword>
<evidence type="ECO:0000256" key="1">
    <source>
        <dbReference type="ARBA" id="ARBA00023054"/>
    </source>
</evidence>
<dbReference type="EMBL" id="JAIPUX010005289">
    <property type="protein sequence ID" value="KAH0618261.1"/>
    <property type="molecule type" value="Genomic_DNA"/>
</dbReference>
<dbReference type="Proteomes" id="UP000826234">
    <property type="component" value="Unassembled WGS sequence"/>
</dbReference>